<dbReference type="KEGG" id="smam:Mal15_00950"/>
<keyword evidence="1" id="KW-0472">Membrane</keyword>
<evidence type="ECO:0000256" key="1">
    <source>
        <dbReference type="SAM" id="Phobius"/>
    </source>
</evidence>
<evidence type="ECO:0000313" key="2">
    <source>
        <dbReference type="EMBL" id="QEF96069.1"/>
    </source>
</evidence>
<feature type="transmembrane region" description="Helical" evidence="1">
    <location>
        <begin position="211"/>
        <end position="234"/>
    </location>
</feature>
<protein>
    <submittedName>
        <fullName evidence="2">Uncharacterized protein</fullName>
    </submittedName>
</protein>
<keyword evidence="1" id="KW-1133">Transmembrane helix</keyword>
<organism evidence="2 3">
    <name type="scientific">Stieleria maiorica</name>
    <dbReference type="NCBI Taxonomy" id="2795974"/>
    <lineage>
        <taxon>Bacteria</taxon>
        <taxon>Pseudomonadati</taxon>
        <taxon>Planctomycetota</taxon>
        <taxon>Planctomycetia</taxon>
        <taxon>Pirellulales</taxon>
        <taxon>Pirellulaceae</taxon>
        <taxon>Stieleria</taxon>
    </lineage>
</organism>
<keyword evidence="1" id="KW-0812">Transmembrane</keyword>
<feature type="transmembrane region" description="Helical" evidence="1">
    <location>
        <begin position="166"/>
        <end position="199"/>
    </location>
</feature>
<accession>A0A5B9M5J0</accession>
<dbReference type="EMBL" id="CP036264">
    <property type="protein sequence ID" value="QEF96069.1"/>
    <property type="molecule type" value="Genomic_DNA"/>
</dbReference>
<keyword evidence="3" id="KW-1185">Reference proteome</keyword>
<reference evidence="2 3" key="1">
    <citation type="submission" date="2019-02" db="EMBL/GenBank/DDBJ databases">
        <title>Planctomycetal bacteria perform biofilm scaping via a novel small molecule.</title>
        <authorList>
            <person name="Jeske O."/>
            <person name="Boedeker C."/>
            <person name="Wiegand S."/>
            <person name="Breitling P."/>
            <person name="Kallscheuer N."/>
            <person name="Jogler M."/>
            <person name="Rohde M."/>
            <person name="Petersen J."/>
            <person name="Medema M.H."/>
            <person name="Surup F."/>
            <person name="Jogler C."/>
        </authorList>
    </citation>
    <scope>NUCLEOTIDE SEQUENCE [LARGE SCALE GENOMIC DNA]</scope>
    <source>
        <strain evidence="2 3">Mal15</strain>
    </source>
</reference>
<evidence type="ECO:0000313" key="3">
    <source>
        <dbReference type="Proteomes" id="UP000321353"/>
    </source>
</evidence>
<dbReference type="RefSeq" id="WP_147865945.1">
    <property type="nucleotide sequence ID" value="NZ_CP036264.1"/>
</dbReference>
<name>A0A5B9M5J0_9BACT</name>
<feature type="transmembrane region" description="Helical" evidence="1">
    <location>
        <begin position="86"/>
        <end position="108"/>
    </location>
</feature>
<dbReference type="AlphaFoldDB" id="A0A5B9M5J0"/>
<sequence length="374" mass="40149">MSSFQQTCPSCSASLELPIEADGKAAVCPACQSQFTATAPSAAKLDAVAAPEPVPQTTPAASYQTITIERIWTDTQSVLSERRRPLFVPFLIPSVLVLLGLVVPLAHLNDLAITNRPLALRWLAIGSPWFLLLIVYSVWFALNLAVDVCDAEPDENGEVPPRTRSWFVPSVAVSGALLITLATGMLFVAVILGVAIVMINAASGVQATEIRLLTTIGVFLASALALTFTAMRLWPVVPLAMDGRCGGAVIRESIEMTRVNPMTSFFLVVVMFVALGVGFSLFGLGLPLAMPFVSLVCVIAFRSIAGRRIPALGGEGQSRKPPRLSRFAEAGRNAWRVPLPQPQNSLTPPPDRCTMTRVHRRPLSHGDGLDVLFD</sequence>
<proteinExistence type="predicted"/>
<feature type="transmembrane region" description="Helical" evidence="1">
    <location>
        <begin position="120"/>
        <end position="146"/>
    </location>
</feature>
<dbReference type="Proteomes" id="UP000321353">
    <property type="component" value="Chromosome"/>
</dbReference>
<feature type="transmembrane region" description="Helical" evidence="1">
    <location>
        <begin position="265"/>
        <end position="298"/>
    </location>
</feature>
<gene>
    <name evidence="2" type="ORF">Mal15_00950</name>
</gene>